<keyword evidence="1" id="KW-0732">Signal</keyword>
<feature type="signal peptide" evidence="1">
    <location>
        <begin position="1"/>
        <end position="26"/>
    </location>
</feature>
<dbReference type="Proteomes" id="UP000617681">
    <property type="component" value="Chromosome"/>
</dbReference>
<evidence type="ECO:0000313" key="3">
    <source>
        <dbReference type="EMBL" id="QRP71444.1"/>
    </source>
</evidence>
<dbReference type="AlphaFoldDB" id="A0A7T4EES3"/>
<protein>
    <recommendedName>
        <fullName evidence="5">Secreted protein</fullName>
    </recommendedName>
</protein>
<evidence type="ECO:0008006" key="5">
    <source>
        <dbReference type="Google" id="ProtNLM"/>
    </source>
</evidence>
<dbReference type="EMBL" id="CP066007">
    <property type="protein sequence ID" value="QQB46045.1"/>
    <property type="molecule type" value="Genomic_DNA"/>
</dbReference>
<feature type="chain" id="PRO_5034278940" description="Secreted protein" evidence="1">
    <location>
        <begin position="27"/>
        <end position="211"/>
    </location>
</feature>
<proteinExistence type="predicted"/>
<evidence type="ECO:0000313" key="2">
    <source>
        <dbReference type="EMBL" id="QQB46045.1"/>
    </source>
</evidence>
<gene>
    <name evidence="2" type="ORF">I6I10_11400</name>
    <name evidence="3" type="ORF">I6J21_04725</name>
</gene>
<dbReference type="RefSeq" id="WP_005395894.1">
    <property type="nucleotide sequence ID" value="NZ_CP066007.1"/>
</dbReference>
<reference evidence="2 4" key="1">
    <citation type="submission" date="2020-12" db="EMBL/GenBank/DDBJ databases">
        <title>FDA dAtabase for Regulatory Grade micrObial Sequences (FDA-ARGOS): Supporting development and validation of Infectious Disease Dx tests.</title>
        <authorList>
            <person name="Sproer C."/>
            <person name="Gronow S."/>
            <person name="Severitt S."/>
            <person name="Schroder I."/>
            <person name="Tallon L."/>
            <person name="Sadzewicz L."/>
            <person name="Zhao X."/>
            <person name="Boylan J."/>
            <person name="Ott S."/>
            <person name="Bowen H."/>
            <person name="Vavikolanu K."/>
            <person name="Mehta A."/>
            <person name="Aluvathingal J."/>
            <person name="Nadendla S."/>
            <person name="Lowell S."/>
            <person name="Myers T."/>
            <person name="Yan Y."/>
            <person name="Sichtig H."/>
        </authorList>
    </citation>
    <scope>NUCLEOTIDE SEQUENCE [LARGE SCALE GENOMIC DNA]</scope>
    <source>
        <strain evidence="2 4">FDAARGOS_1053</strain>
        <strain evidence="3">FDAARGOS_1191</strain>
    </source>
</reference>
<accession>A0A7T4EES3</accession>
<dbReference type="EMBL" id="CP069534">
    <property type="protein sequence ID" value="QRP71444.1"/>
    <property type="molecule type" value="Genomic_DNA"/>
</dbReference>
<organism evidence="2 4">
    <name type="scientific">Corynebacterium glucuronolyticum</name>
    <dbReference type="NCBI Taxonomy" id="39791"/>
    <lineage>
        <taxon>Bacteria</taxon>
        <taxon>Bacillati</taxon>
        <taxon>Actinomycetota</taxon>
        <taxon>Actinomycetes</taxon>
        <taxon>Mycobacteriales</taxon>
        <taxon>Corynebacteriaceae</taxon>
        <taxon>Corynebacterium</taxon>
    </lineage>
</organism>
<dbReference type="OrthoDB" id="4424756at2"/>
<sequence>MSYGSLARRMAAAITAIGLSITGATAATAQSSSSSTDNLGRPNQDILNAATNWAETLPAPLKDQVLAAVGFFGDNGEGKVPQNGPVISQFLWPTVSRGCIAGGGDSVGSAVAVPGPADLPLPGVEPGNTAFVFTALGTDGARDTDMTVQWINLTTLHTETTRLEASPDLNPDGPATVTGTAATGGGPVLALIHGHVNGCYFPPTVASFSVA</sequence>
<dbReference type="GeneID" id="92759700"/>
<dbReference type="Proteomes" id="UP000596145">
    <property type="component" value="Chromosome"/>
</dbReference>
<name>A0A7T4EES3_9CORY</name>
<evidence type="ECO:0000256" key="1">
    <source>
        <dbReference type="SAM" id="SignalP"/>
    </source>
</evidence>
<evidence type="ECO:0000313" key="4">
    <source>
        <dbReference type="Proteomes" id="UP000596145"/>
    </source>
</evidence>